<name>A0ABW3SKA3_9BACT</name>
<comment type="caution">
    <text evidence="1">The sequence shown here is derived from an EMBL/GenBank/DDBJ whole genome shotgun (WGS) entry which is preliminary data.</text>
</comment>
<accession>A0ABW3SKA3</accession>
<dbReference type="EMBL" id="JBHTLD010000017">
    <property type="protein sequence ID" value="MFD1185259.1"/>
    <property type="molecule type" value="Genomic_DNA"/>
</dbReference>
<proteinExistence type="predicted"/>
<evidence type="ECO:0000313" key="2">
    <source>
        <dbReference type="Proteomes" id="UP001597094"/>
    </source>
</evidence>
<gene>
    <name evidence="1" type="ORF">ACFQ2O_03500</name>
</gene>
<organism evidence="1 2">
    <name type="scientific">Pontibacter rugosus</name>
    <dbReference type="NCBI Taxonomy" id="1745966"/>
    <lineage>
        <taxon>Bacteria</taxon>
        <taxon>Pseudomonadati</taxon>
        <taxon>Bacteroidota</taxon>
        <taxon>Cytophagia</taxon>
        <taxon>Cytophagales</taxon>
        <taxon>Hymenobacteraceae</taxon>
        <taxon>Pontibacter</taxon>
    </lineage>
</organism>
<reference evidence="2" key="1">
    <citation type="journal article" date="2019" name="Int. J. Syst. Evol. Microbiol.">
        <title>The Global Catalogue of Microorganisms (GCM) 10K type strain sequencing project: providing services to taxonomists for standard genome sequencing and annotation.</title>
        <authorList>
            <consortium name="The Broad Institute Genomics Platform"/>
            <consortium name="The Broad Institute Genome Sequencing Center for Infectious Disease"/>
            <person name="Wu L."/>
            <person name="Ma J."/>
        </authorList>
    </citation>
    <scope>NUCLEOTIDE SEQUENCE [LARGE SCALE GENOMIC DNA]</scope>
    <source>
        <strain evidence="2">JCM 31319</strain>
    </source>
</reference>
<dbReference type="Proteomes" id="UP001597094">
    <property type="component" value="Unassembled WGS sequence"/>
</dbReference>
<keyword evidence="2" id="KW-1185">Reference proteome</keyword>
<sequence>MTSYWFLNASELQSSYRAQVYFDSKNTQTIKEKTVKLRERFPKLQDEAFVRSMVIKSVYGSMMLEDQEVSKQRLEQLYTEVKSEKQAKAA</sequence>
<evidence type="ECO:0000313" key="1">
    <source>
        <dbReference type="EMBL" id="MFD1185259.1"/>
    </source>
</evidence>
<protein>
    <submittedName>
        <fullName evidence="1">Uncharacterized protein</fullName>
    </submittedName>
</protein>